<evidence type="ECO:0000313" key="6">
    <source>
        <dbReference type="EMBL" id="QHC01811.1"/>
    </source>
</evidence>
<evidence type="ECO:0000256" key="1">
    <source>
        <dbReference type="ARBA" id="ARBA00008560"/>
    </source>
</evidence>
<dbReference type="InParanoid" id="A0A7L4YRD8"/>
<dbReference type="GO" id="GO:0015934">
    <property type="term" value="C:large ribosomal subunit"/>
    <property type="evidence" value="ECO:0007669"/>
    <property type="project" value="InterPro"/>
</dbReference>
<dbReference type="EMBL" id="CP047156">
    <property type="protein sequence ID" value="QHC01811.1"/>
    <property type="molecule type" value="Genomic_DNA"/>
</dbReference>
<dbReference type="PANTHER" id="PTHR35534">
    <property type="entry name" value="50S RIBOSOMAL PROTEIN L32"/>
    <property type="match status" value="1"/>
</dbReference>
<keyword evidence="2 5" id="KW-0689">Ribosomal protein</keyword>
<dbReference type="HAMAP" id="MF_00340">
    <property type="entry name" value="Ribosomal_bL32"/>
    <property type="match status" value="1"/>
</dbReference>
<accession>A0A7L4YRD8</accession>
<dbReference type="AlphaFoldDB" id="A0A7L4YRD8"/>
<gene>
    <name evidence="5 6" type="primary">rpmF</name>
    <name evidence="6" type="ORF">EK0264_17010</name>
</gene>
<evidence type="ECO:0000256" key="2">
    <source>
        <dbReference type="ARBA" id="ARBA00022980"/>
    </source>
</evidence>
<dbReference type="Proteomes" id="UP000463857">
    <property type="component" value="Chromosome"/>
</dbReference>
<dbReference type="GO" id="GO:0006412">
    <property type="term" value="P:translation"/>
    <property type="evidence" value="ECO:0007669"/>
    <property type="project" value="UniProtKB-UniRule"/>
</dbReference>
<dbReference type="KEGG" id="eke:EK0264_17010"/>
<comment type="similarity">
    <text evidence="1 5">Belongs to the bacterial ribosomal protein bL32 family.</text>
</comment>
<sequence length="59" mass="6456">MAVPKRKKSRANTHSRRANWKAAPIALTTCANKACGQPVRPHTACENCGHYAGRQVLEV</sequence>
<dbReference type="GO" id="GO:0003735">
    <property type="term" value="F:structural constituent of ribosome"/>
    <property type="evidence" value="ECO:0007669"/>
    <property type="project" value="InterPro"/>
</dbReference>
<dbReference type="SUPFAM" id="SSF57829">
    <property type="entry name" value="Zn-binding ribosomal proteins"/>
    <property type="match status" value="1"/>
</dbReference>
<keyword evidence="7" id="KW-1185">Reference proteome</keyword>
<dbReference type="Pfam" id="PF01783">
    <property type="entry name" value="Ribosomal_L32p"/>
    <property type="match status" value="1"/>
</dbReference>
<evidence type="ECO:0000256" key="5">
    <source>
        <dbReference type="HAMAP-Rule" id="MF_00340"/>
    </source>
</evidence>
<dbReference type="InterPro" id="IPR044957">
    <property type="entry name" value="Ribosomal_bL32_bact"/>
</dbReference>
<proteinExistence type="inferred from homology"/>
<reference evidence="6 7" key="1">
    <citation type="journal article" date="2018" name="Int. J. Syst. Evol. Microbiol.">
        <title>Epidermidibacterium keratini gen. nov., sp. nov., a member of the family Sporichthyaceae, isolated from keratin epidermis.</title>
        <authorList>
            <person name="Lee D.G."/>
            <person name="Trujillo M.E."/>
            <person name="Kang S."/>
            <person name="Nam J.J."/>
            <person name="Kim Y.J."/>
        </authorList>
    </citation>
    <scope>NUCLEOTIDE SEQUENCE [LARGE SCALE GENOMIC DNA]</scope>
    <source>
        <strain evidence="6 7">EPI-7</strain>
    </source>
</reference>
<dbReference type="NCBIfam" id="TIGR01031">
    <property type="entry name" value="rpmF_bact"/>
    <property type="match status" value="1"/>
</dbReference>
<evidence type="ECO:0000256" key="3">
    <source>
        <dbReference type="ARBA" id="ARBA00023274"/>
    </source>
</evidence>
<name>A0A7L4YRD8_9ACTN</name>
<organism evidence="6 7">
    <name type="scientific">Epidermidibacterium keratini</name>
    <dbReference type="NCBI Taxonomy" id="1891644"/>
    <lineage>
        <taxon>Bacteria</taxon>
        <taxon>Bacillati</taxon>
        <taxon>Actinomycetota</taxon>
        <taxon>Actinomycetes</taxon>
        <taxon>Sporichthyales</taxon>
        <taxon>Sporichthyaceae</taxon>
        <taxon>Epidermidibacterium</taxon>
    </lineage>
</organism>
<dbReference type="PANTHER" id="PTHR35534:SF1">
    <property type="entry name" value="LARGE RIBOSOMAL SUBUNIT PROTEIN BL32"/>
    <property type="match status" value="1"/>
</dbReference>
<evidence type="ECO:0000313" key="7">
    <source>
        <dbReference type="Proteomes" id="UP000463857"/>
    </source>
</evidence>
<dbReference type="InterPro" id="IPR002677">
    <property type="entry name" value="Ribosomal_bL32"/>
</dbReference>
<evidence type="ECO:0000256" key="4">
    <source>
        <dbReference type="ARBA" id="ARBA00035178"/>
    </source>
</evidence>
<keyword evidence="3 5" id="KW-0687">Ribonucleoprotein</keyword>
<protein>
    <recommendedName>
        <fullName evidence="4 5">Large ribosomal subunit protein bL32</fullName>
    </recommendedName>
</protein>
<dbReference type="InterPro" id="IPR011332">
    <property type="entry name" value="Ribosomal_zn-bd"/>
</dbReference>
<dbReference type="OrthoDB" id="9807363at2"/>
<dbReference type="RefSeq" id="WP_159546935.1">
    <property type="nucleotide sequence ID" value="NZ_CP047156.1"/>
</dbReference>